<comment type="caution">
    <text evidence="3">The sequence shown here is derived from an EMBL/GenBank/DDBJ whole genome shotgun (WGS) entry which is preliminary data.</text>
</comment>
<dbReference type="InterPro" id="IPR001279">
    <property type="entry name" value="Metallo-B-lactamas"/>
</dbReference>
<reference evidence="4" key="1">
    <citation type="journal article" date="2019" name="Int. J. Syst. Evol. Microbiol.">
        <title>The Global Catalogue of Microorganisms (GCM) 10K type strain sequencing project: providing services to taxonomists for standard genome sequencing and annotation.</title>
        <authorList>
            <consortium name="The Broad Institute Genomics Platform"/>
            <consortium name="The Broad Institute Genome Sequencing Center for Infectious Disease"/>
            <person name="Wu L."/>
            <person name="Ma J."/>
        </authorList>
    </citation>
    <scope>NUCLEOTIDE SEQUENCE [LARGE SCALE GENOMIC DNA]</scope>
    <source>
        <strain evidence="4">KCTC 19812</strain>
    </source>
</reference>
<dbReference type="PANTHER" id="PTHR15032">
    <property type="entry name" value="N-ACYL-PHOSPHATIDYLETHANOLAMINE-HYDROLYZING PHOSPHOLIPASE D"/>
    <property type="match status" value="1"/>
</dbReference>
<dbReference type="Gene3D" id="3.60.15.10">
    <property type="entry name" value="Ribonuclease Z/Hydroxyacylglutathione hydrolase-like"/>
    <property type="match status" value="1"/>
</dbReference>
<dbReference type="InterPro" id="IPR036866">
    <property type="entry name" value="RibonucZ/Hydroxyglut_hydro"/>
</dbReference>
<feature type="transmembrane region" description="Helical" evidence="1">
    <location>
        <begin position="7"/>
        <end position="26"/>
    </location>
</feature>
<name>A0ABW5BEB7_9BACT</name>
<organism evidence="3 4">
    <name type="scientific">Shivajiella indica</name>
    <dbReference type="NCBI Taxonomy" id="872115"/>
    <lineage>
        <taxon>Bacteria</taxon>
        <taxon>Pseudomonadati</taxon>
        <taxon>Bacteroidota</taxon>
        <taxon>Cytophagia</taxon>
        <taxon>Cytophagales</taxon>
        <taxon>Cyclobacteriaceae</taxon>
        <taxon>Shivajiella</taxon>
    </lineage>
</organism>
<dbReference type="SUPFAM" id="SSF56281">
    <property type="entry name" value="Metallo-hydrolase/oxidoreductase"/>
    <property type="match status" value="1"/>
</dbReference>
<gene>
    <name evidence="3" type="ORF">ACFSKV_20020</name>
</gene>
<dbReference type="PANTHER" id="PTHR15032:SF4">
    <property type="entry name" value="N-ACYL-PHOSPHATIDYLETHANOLAMINE-HYDROLYZING PHOSPHOLIPASE D"/>
    <property type="match status" value="1"/>
</dbReference>
<evidence type="ECO:0000259" key="2">
    <source>
        <dbReference type="SMART" id="SM00849"/>
    </source>
</evidence>
<keyword evidence="1" id="KW-0472">Membrane</keyword>
<keyword evidence="4" id="KW-1185">Reference proteome</keyword>
<dbReference type="Pfam" id="PF12706">
    <property type="entry name" value="Lactamase_B_2"/>
    <property type="match status" value="1"/>
</dbReference>
<keyword evidence="1" id="KW-1133">Transmembrane helix</keyword>
<accession>A0ABW5BEB7</accession>
<dbReference type="SMART" id="SM00849">
    <property type="entry name" value="Lactamase_B"/>
    <property type="match status" value="1"/>
</dbReference>
<dbReference type="EMBL" id="JBHUIV010000034">
    <property type="protein sequence ID" value="MFD2203874.1"/>
    <property type="molecule type" value="Genomic_DNA"/>
</dbReference>
<evidence type="ECO:0000256" key="1">
    <source>
        <dbReference type="SAM" id="Phobius"/>
    </source>
</evidence>
<feature type="domain" description="Metallo-beta-lactamase" evidence="2">
    <location>
        <begin position="114"/>
        <end position="318"/>
    </location>
</feature>
<evidence type="ECO:0000313" key="3">
    <source>
        <dbReference type="EMBL" id="MFD2203874.1"/>
    </source>
</evidence>
<evidence type="ECO:0000313" key="4">
    <source>
        <dbReference type="Proteomes" id="UP001597414"/>
    </source>
</evidence>
<sequence length="372" mass="41797">MKKILRIALWTLAIFMMAAGSLVYYIQKQMGSLDALEERNSRFGGLPYYAEETDEFISPEPLPYFPEQTTGGNPGPMRFFKTSPNAPGFPLPKQLITKSDFSETPSGFAVWWLGHSSFILELDGKRILFDPVFENGGPLPFILRRFDVSPIKREELPGIDIVIITHDHYDHLEAATIKFLASQNMEFIVPLGVGARLEGWGIQKSNITELGWHDAKTLGSLQITALPGIHYTSRSFNDRNKTLWASFAIKGADKNLFVSGDTGYGGHLKDIGEKYGPFDLALVEIDGWNKGWPLTHLFPDQVIQLCQDIDVQLLFPIHWAVFDLALHPWDESIKMVADLAVVNDIELVTPIMGEKVIPGLSPTNNWWENPNK</sequence>
<dbReference type="RefSeq" id="WP_380806955.1">
    <property type="nucleotide sequence ID" value="NZ_JBHUIV010000034.1"/>
</dbReference>
<proteinExistence type="predicted"/>
<keyword evidence="1" id="KW-0812">Transmembrane</keyword>
<protein>
    <submittedName>
        <fullName evidence="3">MBL fold metallo-hydrolase</fullName>
    </submittedName>
</protein>
<dbReference type="Proteomes" id="UP001597414">
    <property type="component" value="Unassembled WGS sequence"/>
</dbReference>